<feature type="transmembrane region" description="Helical" evidence="5">
    <location>
        <begin position="32"/>
        <end position="50"/>
    </location>
</feature>
<feature type="transmembrane region" description="Helical" evidence="5">
    <location>
        <begin position="159"/>
        <end position="183"/>
    </location>
</feature>
<dbReference type="PROSITE" id="PS50850">
    <property type="entry name" value="MFS"/>
    <property type="match status" value="1"/>
</dbReference>
<evidence type="ECO:0000259" key="6">
    <source>
        <dbReference type="PROSITE" id="PS50850"/>
    </source>
</evidence>
<evidence type="ECO:0000313" key="7">
    <source>
        <dbReference type="EMBL" id="TRY62552.1"/>
    </source>
</evidence>
<feature type="non-terminal residue" evidence="7">
    <location>
        <position position="1"/>
    </location>
</feature>
<organism evidence="7 8">
    <name type="scientific">Tigriopus californicus</name>
    <name type="common">Marine copepod</name>
    <dbReference type="NCBI Taxonomy" id="6832"/>
    <lineage>
        <taxon>Eukaryota</taxon>
        <taxon>Metazoa</taxon>
        <taxon>Ecdysozoa</taxon>
        <taxon>Arthropoda</taxon>
        <taxon>Crustacea</taxon>
        <taxon>Multicrustacea</taxon>
        <taxon>Hexanauplia</taxon>
        <taxon>Copepoda</taxon>
        <taxon>Harpacticoida</taxon>
        <taxon>Harpacticidae</taxon>
        <taxon>Tigriopus</taxon>
    </lineage>
</organism>
<feature type="transmembrane region" description="Helical" evidence="5">
    <location>
        <begin position="394"/>
        <end position="417"/>
    </location>
</feature>
<evidence type="ECO:0000256" key="5">
    <source>
        <dbReference type="SAM" id="Phobius"/>
    </source>
</evidence>
<evidence type="ECO:0000256" key="2">
    <source>
        <dbReference type="ARBA" id="ARBA00022692"/>
    </source>
</evidence>
<gene>
    <name evidence="7" type="ORF">TCAL_09025</name>
</gene>
<comment type="caution">
    <text evidence="7">The sequence shown here is derived from an EMBL/GenBank/DDBJ whole genome shotgun (WGS) entry which is preliminary data.</text>
</comment>
<dbReference type="AlphaFoldDB" id="A0A553NAT4"/>
<dbReference type="GO" id="GO:0022857">
    <property type="term" value="F:transmembrane transporter activity"/>
    <property type="evidence" value="ECO:0007669"/>
    <property type="project" value="InterPro"/>
</dbReference>
<feature type="transmembrane region" description="Helical" evidence="5">
    <location>
        <begin position="224"/>
        <end position="243"/>
    </location>
</feature>
<feature type="transmembrane region" description="Helical" evidence="5">
    <location>
        <begin position="195"/>
        <end position="212"/>
    </location>
</feature>
<dbReference type="InterPro" id="IPR020846">
    <property type="entry name" value="MFS_dom"/>
</dbReference>
<protein>
    <recommendedName>
        <fullName evidence="6">Major facilitator superfamily (MFS) profile domain-containing protein</fullName>
    </recommendedName>
</protein>
<dbReference type="InterPro" id="IPR005828">
    <property type="entry name" value="MFS_sugar_transport-like"/>
</dbReference>
<evidence type="ECO:0000256" key="4">
    <source>
        <dbReference type="ARBA" id="ARBA00023136"/>
    </source>
</evidence>
<keyword evidence="8" id="KW-1185">Reference proteome</keyword>
<accession>A0A553NAT4</accession>
<dbReference type="STRING" id="6832.A0A553NAT4"/>
<feature type="transmembrane region" description="Helical" evidence="5">
    <location>
        <begin position="429"/>
        <end position="450"/>
    </location>
</feature>
<dbReference type="OMA" id="NQRIWHM"/>
<evidence type="ECO:0000256" key="1">
    <source>
        <dbReference type="ARBA" id="ARBA00004141"/>
    </source>
</evidence>
<keyword evidence="2 5" id="KW-0812">Transmembrane</keyword>
<feature type="domain" description="Major facilitator superfamily (MFS) profile" evidence="6">
    <location>
        <begin position="35"/>
        <end position="480"/>
    </location>
</feature>
<dbReference type="PANTHER" id="PTHR24064">
    <property type="entry name" value="SOLUTE CARRIER FAMILY 22 MEMBER"/>
    <property type="match status" value="1"/>
</dbReference>
<name>A0A553NAT4_TIGCA</name>
<feature type="transmembrane region" description="Helical" evidence="5">
    <location>
        <begin position="311"/>
        <end position="329"/>
    </location>
</feature>
<dbReference type="Proteomes" id="UP000318571">
    <property type="component" value="Chromosome 10"/>
</dbReference>
<dbReference type="GO" id="GO:0016020">
    <property type="term" value="C:membrane"/>
    <property type="evidence" value="ECO:0007669"/>
    <property type="project" value="UniProtKB-SubCell"/>
</dbReference>
<keyword evidence="4 5" id="KW-0472">Membrane</keyword>
<evidence type="ECO:0000256" key="3">
    <source>
        <dbReference type="ARBA" id="ARBA00022989"/>
    </source>
</evidence>
<feature type="transmembrane region" description="Helical" evidence="5">
    <location>
        <begin position="341"/>
        <end position="361"/>
    </location>
</feature>
<dbReference type="Gene3D" id="1.20.1250.20">
    <property type="entry name" value="MFS general substrate transporter like domains"/>
    <property type="match status" value="1"/>
</dbReference>
<keyword evidence="3 5" id="KW-1133">Transmembrane helix</keyword>
<feature type="transmembrane region" description="Helical" evidence="5">
    <location>
        <begin position="368"/>
        <end position="388"/>
    </location>
</feature>
<feature type="transmembrane region" description="Helical" evidence="5">
    <location>
        <begin position="109"/>
        <end position="129"/>
    </location>
</feature>
<dbReference type="Pfam" id="PF00083">
    <property type="entry name" value="Sugar_tr"/>
    <property type="match status" value="1"/>
</dbReference>
<dbReference type="InterPro" id="IPR036259">
    <property type="entry name" value="MFS_trans_sf"/>
</dbReference>
<sequence length="549" mass="62731">GDTSKKLPDPSEPIKEFEDILNYVGGWGRYQYLLLVTFFPFTLFLSYVAYSPILFLYVPDHWCHIDNITSELEPLAFPITSDGTRSQCEMYDVDHQEMNWVCDESWKPAFTQSMFFFGGIIGTLFFGYAADHFGRLWALYSANGLLLVTGLATPFCQNFVAFTVIRFLMGLTHTTFFSVFFLLTLENVSIEKRSFIGNISLAVALTVGGVYQPWLLKYLQDWKIWHHALFIQVLFAIVPRGFIHESVRWLASEGRVEESIEVLKAIAKFNKKTVEPHIYKSFEKLVIKEKSHESQKSWLDLFRTPRLRRNTILMIITWMCISSMFDGHIRNISNLKYSIYWTFSISAALELPADLCTVWSLNALGRRWSAFLSMTLSALAMIVCGFNLHNIPLATVFAMMGRFFITFAMNTGAQISFEIVPTELRGQGNALANVFALGANFFSPYIVYSSKAWESLPFMILALGSLFGAVTALFLPETADVDLPDTIEEAEEFDKHHTFFYVPIVHKWRAKKEAKEEARRNFNIPQITFSENETSLLSNRPAKAKKTGC</sequence>
<feature type="transmembrane region" description="Helical" evidence="5">
    <location>
        <begin position="456"/>
        <end position="475"/>
    </location>
</feature>
<feature type="transmembrane region" description="Helical" evidence="5">
    <location>
        <begin position="136"/>
        <end position="153"/>
    </location>
</feature>
<dbReference type="SUPFAM" id="SSF103473">
    <property type="entry name" value="MFS general substrate transporter"/>
    <property type="match status" value="1"/>
</dbReference>
<proteinExistence type="predicted"/>
<reference evidence="7 8" key="1">
    <citation type="journal article" date="2018" name="Nat. Ecol. Evol.">
        <title>Genomic signatures of mitonuclear coevolution across populations of Tigriopus californicus.</title>
        <authorList>
            <person name="Barreto F.S."/>
            <person name="Watson E.T."/>
            <person name="Lima T.G."/>
            <person name="Willett C.S."/>
            <person name="Edmands S."/>
            <person name="Li W."/>
            <person name="Burton R.S."/>
        </authorList>
    </citation>
    <scope>NUCLEOTIDE SEQUENCE [LARGE SCALE GENOMIC DNA]</scope>
    <source>
        <strain evidence="7 8">San Diego</strain>
    </source>
</reference>
<comment type="subcellular location">
    <subcellularLocation>
        <location evidence="1">Membrane</location>
        <topology evidence="1">Multi-pass membrane protein</topology>
    </subcellularLocation>
</comment>
<evidence type="ECO:0000313" key="8">
    <source>
        <dbReference type="Proteomes" id="UP000318571"/>
    </source>
</evidence>
<dbReference type="EMBL" id="VCGU01000458">
    <property type="protein sequence ID" value="TRY62552.1"/>
    <property type="molecule type" value="Genomic_DNA"/>
</dbReference>